<dbReference type="EMBL" id="KB706475">
    <property type="protein sequence ID" value="EMR67261.1"/>
    <property type="molecule type" value="Genomic_DNA"/>
</dbReference>
<accession>M7TBJ9</accession>
<feature type="region of interest" description="Disordered" evidence="1">
    <location>
        <begin position="1"/>
        <end position="22"/>
    </location>
</feature>
<dbReference type="OMA" id="GIKPWRH"/>
<evidence type="ECO:0000256" key="1">
    <source>
        <dbReference type="SAM" id="MobiDB-lite"/>
    </source>
</evidence>
<dbReference type="OrthoDB" id="5326237at2759"/>
<keyword evidence="3" id="KW-1185">Reference proteome</keyword>
<feature type="region of interest" description="Disordered" evidence="1">
    <location>
        <begin position="76"/>
        <end position="109"/>
    </location>
</feature>
<organism evidence="2 3">
    <name type="scientific">Eutypa lata (strain UCR-EL1)</name>
    <name type="common">Grapevine dieback disease fungus</name>
    <name type="synonym">Eutypa armeniacae</name>
    <dbReference type="NCBI Taxonomy" id="1287681"/>
    <lineage>
        <taxon>Eukaryota</taxon>
        <taxon>Fungi</taxon>
        <taxon>Dikarya</taxon>
        <taxon>Ascomycota</taxon>
        <taxon>Pezizomycotina</taxon>
        <taxon>Sordariomycetes</taxon>
        <taxon>Xylariomycetidae</taxon>
        <taxon>Xylariales</taxon>
        <taxon>Diatrypaceae</taxon>
        <taxon>Eutypa</taxon>
    </lineage>
</organism>
<protein>
    <submittedName>
        <fullName evidence="2">Uncharacterized protein</fullName>
    </submittedName>
</protein>
<proteinExistence type="predicted"/>
<sequence>MSGPGAPGMQTKSKENKDEEEIQQALKQLKLLHIKCRELRTTIPPEEVFQSFMRSVHAAHSEIKDFGDLYNSEESKKALNQAKKSRETNPKDIKPWRAKDDPHWYDLDN</sequence>
<dbReference type="STRING" id="1287681.M7TBJ9"/>
<reference evidence="3" key="1">
    <citation type="journal article" date="2013" name="Genome Announc.">
        <title>Draft genome sequence of the grapevine dieback fungus Eutypa lata UCR-EL1.</title>
        <authorList>
            <person name="Blanco-Ulate B."/>
            <person name="Rolshausen P.E."/>
            <person name="Cantu D."/>
        </authorList>
    </citation>
    <scope>NUCLEOTIDE SEQUENCE [LARGE SCALE GENOMIC DNA]</scope>
    <source>
        <strain evidence="3">UCR-EL1</strain>
    </source>
</reference>
<dbReference type="Proteomes" id="UP000012174">
    <property type="component" value="Unassembled WGS sequence"/>
</dbReference>
<dbReference type="KEGG" id="ela:UCREL1_5741"/>
<evidence type="ECO:0000313" key="3">
    <source>
        <dbReference type="Proteomes" id="UP000012174"/>
    </source>
</evidence>
<dbReference type="HOGENOM" id="CLU_133417_1_0_1"/>
<name>M7TBJ9_EUTLA</name>
<feature type="compositionally biased region" description="Basic and acidic residues" evidence="1">
    <location>
        <begin position="84"/>
        <end position="109"/>
    </location>
</feature>
<dbReference type="AlphaFoldDB" id="M7TBJ9"/>
<dbReference type="eggNOG" id="ENOG502SEH4">
    <property type="taxonomic scope" value="Eukaryota"/>
</dbReference>
<gene>
    <name evidence="2" type="ORF">UCREL1_5741</name>
</gene>
<evidence type="ECO:0000313" key="2">
    <source>
        <dbReference type="EMBL" id="EMR67261.1"/>
    </source>
</evidence>